<accession>A0ACA9NG63</accession>
<proteinExistence type="predicted"/>
<feature type="non-terminal residue" evidence="1">
    <location>
        <position position="1"/>
    </location>
</feature>
<evidence type="ECO:0000313" key="1">
    <source>
        <dbReference type="EMBL" id="CAG8655514.1"/>
    </source>
</evidence>
<keyword evidence="2" id="KW-1185">Reference proteome</keyword>
<comment type="caution">
    <text evidence="1">The sequence shown here is derived from an EMBL/GenBank/DDBJ whole genome shotgun (WGS) entry which is preliminary data.</text>
</comment>
<organism evidence="1 2">
    <name type="scientific">Racocetra persica</name>
    <dbReference type="NCBI Taxonomy" id="160502"/>
    <lineage>
        <taxon>Eukaryota</taxon>
        <taxon>Fungi</taxon>
        <taxon>Fungi incertae sedis</taxon>
        <taxon>Mucoromycota</taxon>
        <taxon>Glomeromycotina</taxon>
        <taxon>Glomeromycetes</taxon>
        <taxon>Diversisporales</taxon>
        <taxon>Gigasporaceae</taxon>
        <taxon>Racocetra</taxon>
    </lineage>
</organism>
<gene>
    <name evidence="1" type="ORF">RPERSI_LOCUS8061</name>
</gene>
<protein>
    <submittedName>
        <fullName evidence="1">2882_t:CDS:1</fullName>
    </submittedName>
</protein>
<dbReference type="EMBL" id="CAJVQC010014219">
    <property type="protein sequence ID" value="CAG8655514.1"/>
    <property type="molecule type" value="Genomic_DNA"/>
</dbReference>
<sequence length="172" mass="19583">SEEEADDSNEDSDEEYEEEELEDRIYGLSEIKNIETLYHLPSSDRSDPSILDFSDHNPCPLPTSAFVSEASTRSDDLSSTSTSLSTFLQIKNYKRREIYVPLPNLSNLPPLVEVDDFDSDANDVIDEARRLSKLKKENNKPLDVIRLYNIAGNAYLQEDSIKPDPRGYITYV</sequence>
<reference evidence="1" key="1">
    <citation type="submission" date="2021-06" db="EMBL/GenBank/DDBJ databases">
        <authorList>
            <person name="Kallberg Y."/>
            <person name="Tangrot J."/>
            <person name="Rosling A."/>
        </authorList>
    </citation>
    <scope>NUCLEOTIDE SEQUENCE</scope>
    <source>
        <strain evidence="1">MA461A</strain>
    </source>
</reference>
<name>A0ACA9NG63_9GLOM</name>
<evidence type="ECO:0000313" key="2">
    <source>
        <dbReference type="Proteomes" id="UP000789920"/>
    </source>
</evidence>
<dbReference type="Proteomes" id="UP000789920">
    <property type="component" value="Unassembled WGS sequence"/>
</dbReference>